<feature type="transmembrane region" description="Helical" evidence="1">
    <location>
        <begin position="69"/>
        <end position="90"/>
    </location>
</feature>
<evidence type="ECO:0000313" key="4">
    <source>
        <dbReference type="Proteomes" id="UP000198356"/>
    </source>
</evidence>
<feature type="domain" description="DUF6644" evidence="2">
    <location>
        <begin position="7"/>
        <end position="162"/>
    </location>
</feature>
<reference evidence="3 4" key="1">
    <citation type="submission" date="2017-06" db="EMBL/GenBank/DDBJ databases">
        <authorList>
            <person name="Kim H.J."/>
            <person name="Triplett B.A."/>
        </authorList>
    </citation>
    <scope>NUCLEOTIDE SEQUENCE [LARGE SCALE GENOMIC DNA]</scope>
    <source>
        <strain evidence="3 4">DSM 18704</strain>
    </source>
</reference>
<dbReference type="Proteomes" id="UP000198356">
    <property type="component" value="Unassembled WGS sequence"/>
</dbReference>
<dbReference type="Pfam" id="PF20349">
    <property type="entry name" value="DUF6644"/>
    <property type="match status" value="1"/>
</dbReference>
<proteinExistence type="predicted"/>
<dbReference type="InterPro" id="IPR046586">
    <property type="entry name" value="DUF6644"/>
</dbReference>
<keyword evidence="1" id="KW-0812">Transmembrane</keyword>
<keyword evidence="4" id="KW-1185">Reference proteome</keyword>
<evidence type="ECO:0000313" key="3">
    <source>
        <dbReference type="EMBL" id="SNT12367.1"/>
    </source>
</evidence>
<feature type="transmembrane region" description="Helical" evidence="1">
    <location>
        <begin position="25"/>
        <end position="48"/>
    </location>
</feature>
<accession>A0A239K1X9</accession>
<sequence length="165" mass="18653">MPALQHFCEWVYTTHLSTSIRQSAYLFPFLETIHTLGIGGVVGTVAILDLRLLGWIMKKEPVSRIARQVLPWTWIGFAIMFVTGLLLSIAESQTNYFNWAFRIKMLLLLLVGINPLIFHLTIFRKVNTWDVANVTPLRARLAAVSSLVLWASIIVAGRLIAYVNT</sequence>
<feature type="transmembrane region" description="Helical" evidence="1">
    <location>
        <begin position="96"/>
        <end position="120"/>
    </location>
</feature>
<keyword evidence="1" id="KW-1133">Transmembrane helix</keyword>
<evidence type="ECO:0000259" key="2">
    <source>
        <dbReference type="Pfam" id="PF20349"/>
    </source>
</evidence>
<keyword evidence="1" id="KW-0472">Membrane</keyword>
<protein>
    <recommendedName>
        <fullName evidence="2">DUF6644 domain-containing protein</fullName>
    </recommendedName>
</protein>
<dbReference type="AlphaFoldDB" id="A0A239K1X9"/>
<dbReference type="OrthoDB" id="118399at2"/>
<dbReference type="RefSeq" id="WP_089408920.1">
    <property type="nucleotide sequence ID" value="NZ_FZOU01000004.1"/>
</dbReference>
<organism evidence="3 4">
    <name type="scientific">Granulicella rosea</name>
    <dbReference type="NCBI Taxonomy" id="474952"/>
    <lineage>
        <taxon>Bacteria</taxon>
        <taxon>Pseudomonadati</taxon>
        <taxon>Acidobacteriota</taxon>
        <taxon>Terriglobia</taxon>
        <taxon>Terriglobales</taxon>
        <taxon>Acidobacteriaceae</taxon>
        <taxon>Granulicella</taxon>
    </lineage>
</organism>
<name>A0A239K1X9_9BACT</name>
<dbReference type="EMBL" id="FZOU01000004">
    <property type="protein sequence ID" value="SNT12367.1"/>
    <property type="molecule type" value="Genomic_DNA"/>
</dbReference>
<evidence type="ECO:0000256" key="1">
    <source>
        <dbReference type="SAM" id="Phobius"/>
    </source>
</evidence>
<feature type="transmembrane region" description="Helical" evidence="1">
    <location>
        <begin position="141"/>
        <end position="163"/>
    </location>
</feature>
<gene>
    <name evidence="3" type="ORF">SAMN05421770_104271</name>
</gene>